<dbReference type="GO" id="GO:0005886">
    <property type="term" value="C:plasma membrane"/>
    <property type="evidence" value="ECO:0007669"/>
    <property type="project" value="UniProtKB-SubCell"/>
</dbReference>
<feature type="binding site" evidence="12">
    <location>
        <position position="155"/>
    </location>
    <ligand>
        <name>Zn(2+)</name>
        <dbReference type="ChEBI" id="CHEBI:29105"/>
        <note>catalytic</note>
    </ligand>
</feature>
<evidence type="ECO:0000256" key="10">
    <source>
        <dbReference type="ARBA" id="ARBA00023049"/>
    </source>
</evidence>
<feature type="binding site" evidence="12">
    <location>
        <position position="151"/>
    </location>
    <ligand>
        <name>Zn(2+)</name>
        <dbReference type="ChEBI" id="CHEBI:29105"/>
        <note>catalytic</note>
    </ligand>
</feature>
<reference evidence="14" key="1">
    <citation type="journal article" date="2020" name="mSystems">
        <title>Genome- and Community-Level Interaction Insights into Carbon Utilization and Element Cycling Functions of Hydrothermarchaeota in Hydrothermal Sediment.</title>
        <authorList>
            <person name="Zhou Z."/>
            <person name="Liu Y."/>
            <person name="Xu W."/>
            <person name="Pan J."/>
            <person name="Luo Z.H."/>
            <person name="Li M."/>
        </authorList>
    </citation>
    <scope>NUCLEOTIDE SEQUENCE [LARGE SCALE GENOMIC DNA]</scope>
    <source>
        <strain evidence="14">HyVt-493</strain>
    </source>
</reference>
<feature type="binding site" evidence="12">
    <location>
        <position position="233"/>
    </location>
    <ligand>
        <name>Zn(2+)</name>
        <dbReference type="ChEBI" id="CHEBI:29105"/>
        <note>catalytic</note>
    </ligand>
</feature>
<evidence type="ECO:0000313" key="14">
    <source>
        <dbReference type="EMBL" id="HFC93628.1"/>
    </source>
</evidence>
<dbReference type="CDD" id="cd07335">
    <property type="entry name" value="M48B_HtpX_like"/>
    <property type="match status" value="1"/>
</dbReference>
<keyword evidence="9 12" id="KW-1133">Transmembrane helix</keyword>
<name>A0A7V2T5B4_LEUMU</name>
<accession>A0A7V2T5B4</accession>
<dbReference type="GO" id="GO:0006508">
    <property type="term" value="P:proteolysis"/>
    <property type="evidence" value="ECO:0007669"/>
    <property type="project" value="UniProtKB-KW"/>
</dbReference>
<feature type="transmembrane region" description="Helical" evidence="12">
    <location>
        <begin position="203"/>
        <end position="228"/>
    </location>
</feature>
<keyword evidence="5 12" id="KW-0812">Transmembrane</keyword>
<sequence>MKRMIMLMITNFAVVAVLGIAWNVLDSLFNITAMFHEMGLPAEFGYIAVMSLVLGFAGSFISLLMSKGMAKRSMGVQIIEHPQTKEEQWLFNVVQHQAEKAGIKMPEVGIFHTPEPNAFATGARRNAALVAVSTGLLENMTADEVEAVLGHEISHVANGDMVTQTLLQGVMNTFVIFFSRVVAYLVGALLSRGNNQQGGGAYGATYFIVSTVAQVLLGFLANFVVMWFSRHREYYADKGGADLAGREKMIAALRRLQSVNQPHDLPGEMAAFGISGGLKAGIAKLSMTHPPLEDRIAALESNRY</sequence>
<evidence type="ECO:0000256" key="12">
    <source>
        <dbReference type="HAMAP-Rule" id="MF_00188"/>
    </source>
</evidence>
<feature type="transmembrane region" description="Helical" evidence="12">
    <location>
        <begin position="45"/>
        <end position="65"/>
    </location>
</feature>
<proteinExistence type="inferred from homology"/>
<evidence type="ECO:0000256" key="7">
    <source>
        <dbReference type="ARBA" id="ARBA00022801"/>
    </source>
</evidence>
<evidence type="ECO:0000256" key="8">
    <source>
        <dbReference type="ARBA" id="ARBA00022833"/>
    </source>
</evidence>
<feature type="transmembrane region" description="Helical" evidence="12">
    <location>
        <begin position="7"/>
        <end position="25"/>
    </location>
</feature>
<feature type="active site" evidence="12">
    <location>
        <position position="152"/>
    </location>
</feature>
<dbReference type="GO" id="GO:0004222">
    <property type="term" value="F:metalloendopeptidase activity"/>
    <property type="evidence" value="ECO:0007669"/>
    <property type="project" value="UniProtKB-UniRule"/>
</dbReference>
<keyword evidence="4 12" id="KW-0645">Protease</keyword>
<comment type="caution">
    <text evidence="14">The sequence shown here is derived from an EMBL/GenBank/DDBJ whole genome shotgun (WGS) entry which is preliminary data.</text>
</comment>
<dbReference type="Gene3D" id="3.30.2010.10">
    <property type="entry name" value="Metalloproteases ('zincins'), catalytic domain"/>
    <property type="match status" value="1"/>
</dbReference>
<evidence type="ECO:0000256" key="3">
    <source>
        <dbReference type="ARBA" id="ARBA00022475"/>
    </source>
</evidence>
<evidence type="ECO:0000259" key="13">
    <source>
        <dbReference type="Pfam" id="PF01435"/>
    </source>
</evidence>
<evidence type="ECO:0000256" key="2">
    <source>
        <dbReference type="ARBA" id="ARBA00009779"/>
    </source>
</evidence>
<feature type="transmembrane region" description="Helical" evidence="12">
    <location>
        <begin position="170"/>
        <end position="191"/>
    </location>
</feature>
<organism evidence="14">
    <name type="scientific">Leucothrix mucor</name>
    <dbReference type="NCBI Taxonomy" id="45248"/>
    <lineage>
        <taxon>Bacteria</taxon>
        <taxon>Pseudomonadati</taxon>
        <taxon>Pseudomonadota</taxon>
        <taxon>Gammaproteobacteria</taxon>
        <taxon>Thiotrichales</taxon>
        <taxon>Thiotrichaceae</taxon>
        <taxon>Leucothrix</taxon>
    </lineage>
</organism>
<dbReference type="GO" id="GO:0008270">
    <property type="term" value="F:zinc ion binding"/>
    <property type="evidence" value="ECO:0007669"/>
    <property type="project" value="UniProtKB-UniRule"/>
</dbReference>
<dbReference type="PANTHER" id="PTHR43221">
    <property type="entry name" value="PROTEASE HTPX"/>
    <property type="match status" value="1"/>
</dbReference>
<evidence type="ECO:0000256" key="11">
    <source>
        <dbReference type="ARBA" id="ARBA00023136"/>
    </source>
</evidence>
<dbReference type="Proteomes" id="UP000885750">
    <property type="component" value="Unassembled WGS sequence"/>
</dbReference>
<dbReference type="InterPro" id="IPR050083">
    <property type="entry name" value="HtpX_protease"/>
</dbReference>
<dbReference type="InterPro" id="IPR001915">
    <property type="entry name" value="Peptidase_M48"/>
</dbReference>
<keyword evidence="10 12" id="KW-0482">Metalloprotease</keyword>
<keyword evidence="8 12" id="KW-0862">Zinc</keyword>
<evidence type="ECO:0000256" key="5">
    <source>
        <dbReference type="ARBA" id="ARBA00022692"/>
    </source>
</evidence>
<dbReference type="Pfam" id="PF01435">
    <property type="entry name" value="Peptidase_M48"/>
    <property type="match status" value="1"/>
</dbReference>
<evidence type="ECO:0000256" key="4">
    <source>
        <dbReference type="ARBA" id="ARBA00022670"/>
    </source>
</evidence>
<dbReference type="PANTHER" id="PTHR43221:SF1">
    <property type="entry name" value="PROTEASE HTPX"/>
    <property type="match status" value="1"/>
</dbReference>
<comment type="subcellular location">
    <subcellularLocation>
        <location evidence="1 12">Cell membrane</location>
        <topology evidence="1 12">Multi-pass membrane protein</topology>
    </subcellularLocation>
</comment>
<evidence type="ECO:0000256" key="1">
    <source>
        <dbReference type="ARBA" id="ARBA00004651"/>
    </source>
</evidence>
<comment type="cofactor">
    <cofactor evidence="12">
        <name>Zn(2+)</name>
        <dbReference type="ChEBI" id="CHEBI:29105"/>
    </cofactor>
    <text evidence="12">Binds 1 zinc ion per subunit.</text>
</comment>
<keyword evidence="12" id="KW-0346">Stress response</keyword>
<keyword evidence="11 12" id="KW-0472">Membrane</keyword>
<dbReference type="NCBIfam" id="NF003965">
    <property type="entry name" value="PRK05457.1"/>
    <property type="match status" value="1"/>
</dbReference>
<dbReference type="EC" id="3.4.24.-" evidence="12"/>
<gene>
    <name evidence="12 14" type="primary">htpX</name>
    <name evidence="14" type="ORF">ENJ51_12540</name>
</gene>
<keyword evidence="6 12" id="KW-0479">Metal-binding</keyword>
<keyword evidence="3 12" id="KW-1003">Cell membrane</keyword>
<evidence type="ECO:0000256" key="9">
    <source>
        <dbReference type="ARBA" id="ARBA00022989"/>
    </source>
</evidence>
<keyword evidence="7 12" id="KW-0378">Hydrolase</keyword>
<dbReference type="InterPro" id="IPR022919">
    <property type="entry name" value="Pept_M48_protease_HtpX"/>
</dbReference>
<dbReference type="HAMAP" id="MF_00188">
    <property type="entry name" value="Pept_M48_protease_HtpX"/>
    <property type="match status" value="1"/>
</dbReference>
<dbReference type="AlphaFoldDB" id="A0A7V2T5B4"/>
<dbReference type="EMBL" id="DRMS01000475">
    <property type="protein sequence ID" value="HFC93628.1"/>
    <property type="molecule type" value="Genomic_DNA"/>
</dbReference>
<comment type="similarity">
    <text evidence="2 12">Belongs to the peptidase M48B family.</text>
</comment>
<evidence type="ECO:0000256" key="6">
    <source>
        <dbReference type="ARBA" id="ARBA00022723"/>
    </source>
</evidence>
<feature type="domain" description="Peptidase M48" evidence="13">
    <location>
        <begin position="85"/>
        <end position="301"/>
    </location>
</feature>
<protein>
    <recommendedName>
        <fullName evidence="12">Protease HtpX</fullName>
        <ecNumber evidence="12">3.4.24.-</ecNumber>
    </recommendedName>
    <alternativeName>
        <fullName evidence="12">Heat shock protein HtpX</fullName>
    </alternativeName>
</protein>